<evidence type="ECO:0000256" key="1">
    <source>
        <dbReference type="ARBA" id="ARBA00004141"/>
    </source>
</evidence>
<dbReference type="PANTHER" id="PTHR23504:SF15">
    <property type="entry name" value="MAJOR FACILITATOR SUPERFAMILY (MFS) PROFILE DOMAIN-CONTAINING PROTEIN"/>
    <property type="match status" value="1"/>
</dbReference>
<dbReference type="GeneID" id="8048685"/>
<feature type="transmembrane region" description="Helical" evidence="7">
    <location>
        <begin position="216"/>
        <end position="237"/>
    </location>
</feature>
<dbReference type="SUPFAM" id="SSF103473">
    <property type="entry name" value="MFS general substrate transporter"/>
    <property type="match status" value="1"/>
</dbReference>
<feature type="transmembrane region" description="Helical" evidence="7">
    <location>
        <begin position="92"/>
        <end position="111"/>
    </location>
</feature>
<feature type="compositionally biased region" description="Acidic residues" evidence="6">
    <location>
        <begin position="301"/>
        <end position="313"/>
    </location>
</feature>
<feature type="region of interest" description="Disordered" evidence="6">
    <location>
        <begin position="301"/>
        <end position="333"/>
    </location>
</feature>
<dbReference type="CDD" id="cd17330">
    <property type="entry name" value="MFS_SLC46_TetA_like"/>
    <property type="match status" value="1"/>
</dbReference>
<keyword evidence="2" id="KW-0813">Transport</keyword>
<dbReference type="VEuPathDB" id="FungiDB:CD36_61640"/>
<gene>
    <name evidence="9" type="ordered locus">Cd36_61640</name>
    <name evidence="10" type="ORF">CD36_61640</name>
</gene>
<evidence type="ECO:0000256" key="6">
    <source>
        <dbReference type="SAM" id="MobiDB-lite"/>
    </source>
</evidence>
<evidence type="ECO:0000256" key="7">
    <source>
        <dbReference type="SAM" id="Phobius"/>
    </source>
</evidence>
<evidence type="ECO:0000256" key="5">
    <source>
        <dbReference type="ARBA" id="ARBA00023136"/>
    </source>
</evidence>
<dbReference type="GO" id="GO:0022857">
    <property type="term" value="F:transmembrane transporter activity"/>
    <property type="evidence" value="ECO:0007669"/>
    <property type="project" value="InterPro"/>
</dbReference>
<dbReference type="EMBL" id="FM992693">
    <property type="protein sequence ID" value="CAX41090.1"/>
    <property type="molecule type" value="Genomic_DNA"/>
</dbReference>
<dbReference type="HOGENOM" id="CLU_001265_54_5_1"/>
<feature type="transmembrane region" description="Helical" evidence="7">
    <location>
        <begin position="433"/>
        <end position="453"/>
    </location>
</feature>
<accession>B9WIM4</accession>
<keyword evidence="4 7" id="KW-1133">Transmembrane helix</keyword>
<dbReference type="Gene3D" id="1.20.1250.20">
    <property type="entry name" value="MFS general substrate transporter like domains"/>
    <property type="match status" value="1"/>
</dbReference>
<feature type="transmembrane region" description="Helical" evidence="7">
    <location>
        <begin position="117"/>
        <end position="137"/>
    </location>
</feature>
<dbReference type="InterPro" id="IPR036259">
    <property type="entry name" value="MFS_trans_sf"/>
</dbReference>
<protein>
    <submittedName>
        <fullName evidence="10">Uncharacterized membrane transporter protein of the major facilitator superfamily, putative</fullName>
    </submittedName>
</protein>
<feature type="transmembrane region" description="Helical" evidence="7">
    <location>
        <begin position="398"/>
        <end position="421"/>
    </location>
</feature>
<feature type="domain" description="Major facilitator superfamily (MFS) profile" evidence="8">
    <location>
        <begin position="20"/>
        <end position="560"/>
    </location>
</feature>
<keyword evidence="11" id="KW-1185">Reference proteome</keyword>
<evidence type="ECO:0000256" key="4">
    <source>
        <dbReference type="ARBA" id="ARBA00022989"/>
    </source>
</evidence>
<dbReference type="PANTHER" id="PTHR23504">
    <property type="entry name" value="MAJOR FACILITATOR SUPERFAMILY DOMAIN-CONTAINING PROTEIN 10"/>
    <property type="match status" value="1"/>
</dbReference>
<dbReference type="RefSeq" id="XP_002420936.1">
    <property type="nucleotide sequence ID" value="XM_002420891.1"/>
</dbReference>
<dbReference type="InterPro" id="IPR011701">
    <property type="entry name" value="MFS"/>
</dbReference>
<dbReference type="GO" id="GO:0016020">
    <property type="term" value="C:membrane"/>
    <property type="evidence" value="ECO:0007669"/>
    <property type="project" value="UniProtKB-SubCell"/>
</dbReference>
<keyword evidence="3 7" id="KW-0812">Transmembrane</keyword>
<keyword evidence="5 7" id="KW-0472">Membrane</keyword>
<dbReference type="eggNOG" id="KOG2615">
    <property type="taxonomic scope" value="Eukaryota"/>
</dbReference>
<feature type="transmembrane region" description="Helical" evidence="7">
    <location>
        <begin position="149"/>
        <end position="168"/>
    </location>
</feature>
<evidence type="ECO:0000313" key="10">
    <source>
        <dbReference type="EMBL" id="CAX41090.1"/>
    </source>
</evidence>
<evidence type="ECO:0000259" key="8">
    <source>
        <dbReference type="PROSITE" id="PS50850"/>
    </source>
</evidence>
<dbReference type="OrthoDB" id="10262656at2759"/>
<name>B9WIM4_CANDC</name>
<dbReference type="Pfam" id="PF07690">
    <property type="entry name" value="MFS_1"/>
    <property type="match status" value="1"/>
</dbReference>
<organism evidence="10 11">
    <name type="scientific">Candida dubliniensis (strain CD36 / ATCC MYA-646 / CBS 7987 / NCPF 3949 / NRRL Y-17841)</name>
    <name type="common">Yeast</name>
    <dbReference type="NCBI Taxonomy" id="573826"/>
    <lineage>
        <taxon>Eukaryota</taxon>
        <taxon>Fungi</taxon>
        <taxon>Dikarya</taxon>
        <taxon>Ascomycota</taxon>
        <taxon>Saccharomycotina</taxon>
        <taxon>Pichiomycetes</taxon>
        <taxon>Debaryomycetaceae</taxon>
        <taxon>Candida/Lodderomyces clade</taxon>
        <taxon>Candida</taxon>
    </lineage>
</organism>
<feature type="transmembrane region" description="Helical" evidence="7">
    <location>
        <begin position="21"/>
        <end position="46"/>
    </location>
</feature>
<dbReference type="CGD" id="CAL0000168695">
    <property type="gene designation" value="Cd36_61640"/>
</dbReference>
<evidence type="ECO:0000256" key="3">
    <source>
        <dbReference type="ARBA" id="ARBA00022692"/>
    </source>
</evidence>
<reference evidence="10 11" key="1">
    <citation type="journal article" date="2009" name="Genome Res.">
        <title>Comparative genomics of the fungal pathogens Candida dubliniensis and Candida albicans.</title>
        <authorList>
            <person name="Jackson A.P."/>
            <person name="Gamble J.A."/>
            <person name="Yeomans T."/>
            <person name="Moran G.P."/>
            <person name="Saunders D."/>
            <person name="Harris D."/>
            <person name="Aslett M."/>
            <person name="Barrell J.F."/>
            <person name="Butler G."/>
            <person name="Citiulo F."/>
            <person name="Coleman D.C."/>
            <person name="de Groot P.W.J."/>
            <person name="Goodwin T.J."/>
            <person name="Quail M.A."/>
            <person name="McQuillan J."/>
            <person name="Munro C.A."/>
            <person name="Pain A."/>
            <person name="Poulter R.T."/>
            <person name="Rajandream M.A."/>
            <person name="Renauld H."/>
            <person name="Spiering M.J."/>
            <person name="Tivey A."/>
            <person name="Gow N.A.R."/>
            <person name="Barrell B."/>
            <person name="Sullivan D.J."/>
            <person name="Berriman M."/>
        </authorList>
    </citation>
    <scope>NUCLEOTIDE SEQUENCE [LARGE SCALE GENOMIC DNA]</scope>
    <source>
        <strain evidence="11">CD36 / ATCC MYA-646 / CBS 7987 / NCPF 3949 / NRRL Y-17841</strain>
    </source>
</reference>
<sequence>MAILSSSSYKESLNGFPIRKMLIICIIRFAEPLAFTSIFPYIYFMIRDFQISKHEQDISQYSGYIASSFAFCQFLFAIHWGKMSDKLGRKPILIIGLLGTSISLLLFGFATNYYWALFARCLAGILNGNVAVLRTMIGEIAVEKRHQPLAFSTMPLLFNFGAIIGPAIGGSTYLTKPKEKSPYDNDNGDNNNNIYWMDNWDIYQIYQRFLNKFPYALPNIVVSLIIWFSLSCGILFLEETHEIHKYRRDYGVDLGDWLLNKIGISIPTRPWHNCNQIIYDNDNININETTTLLQEIEGEDVFPEANPDPDPDPESILSPQPPPPPQENNDGESQPLIKSKSIVFTPKVIGVIIGNFIISLHSVTYNEFLPIFLASRFQPQSLKFPFQIVGGMELNINYIGTLFSSTGIMGILIVLILFPLIDCKLGTIGGYRLSVSIFPLIYLIIPLTIFTLHQYNHWFPLWITPSLLYLLTSLKTLASSTGMPQITILNHRVAAKQHRAYVNGASMSFVSLSRFCGPMIFGYLMSLGEKYQIGWLIWWIMSGLAVIGMIQSYWIEEEEDDDDDESD</sequence>
<proteinExistence type="predicted"/>
<evidence type="ECO:0000256" key="2">
    <source>
        <dbReference type="ARBA" id="ARBA00022448"/>
    </source>
</evidence>
<comment type="subcellular location">
    <subcellularLocation>
        <location evidence="1">Membrane</location>
        <topology evidence="1">Multi-pass membrane protein</topology>
    </subcellularLocation>
</comment>
<feature type="transmembrane region" description="Helical" evidence="7">
    <location>
        <begin position="58"/>
        <end position="80"/>
    </location>
</feature>
<dbReference type="KEGG" id="cdu:CD36_61640"/>
<evidence type="ECO:0000313" key="11">
    <source>
        <dbReference type="Proteomes" id="UP000002605"/>
    </source>
</evidence>
<evidence type="ECO:0000313" key="9">
    <source>
        <dbReference type="CGD" id="CAL0000168695"/>
    </source>
</evidence>
<dbReference type="AlphaFoldDB" id="B9WIM4"/>
<dbReference type="InterPro" id="IPR020846">
    <property type="entry name" value="MFS_dom"/>
</dbReference>
<feature type="transmembrane region" description="Helical" evidence="7">
    <location>
        <begin position="459"/>
        <end position="479"/>
    </location>
</feature>
<feature type="transmembrane region" description="Helical" evidence="7">
    <location>
        <begin position="536"/>
        <end position="555"/>
    </location>
</feature>
<dbReference type="Proteomes" id="UP000002605">
    <property type="component" value="Chromosome 6"/>
</dbReference>
<dbReference type="PROSITE" id="PS50850">
    <property type="entry name" value="MFS"/>
    <property type="match status" value="1"/>
</dbReference>
<feature type="transmembrane region" description="Helical" evidence="7">
    <location>
        <begin position="342"/>
        <end position="363"/>
    </location>
</feature>